<evidence type="ECO:0000313" key="3">
    <source>
        <dbReference type="EMBL" id="PIL43224.1"/>
    </source>
</evidence>
<dbReference type="Proteomes" id="UP000230390">
    <property type="component" value="Unassembled WGS sequence"/>
</dbReference>
<dbReference type="GO" id="GO:0016787">
    <property type="term" value="F:hydrolase activity"/>
    <property type="evidence" value="ECO:0007669"/>
    <property type="project" value="InterPro"/>
</dbReference>
<keyword evidence="1" id="KW-0732">Signal</keyword>
<dbReference type="PANTHER" id="PTHR43037">
    <property type="entry name" value="UNNAMED PRODUCT-RELATED"/>
    <property type="match status" value="1"/>
</dbReference>
<protein>
    <submittedName>
        <fullName evidence="3">Phospholipase</fullName>
    </submittedName>
</protein>
<dbReference type="Gene3D" id="3.40.50.1820">
    <property type="entry name" value="alpha/beta hydrolase"/>
    <property type="match status" value="1"/>
</dbReference>
<evidence type="ECO:0000259" key="2">
    <source>
        <dbReference type="Pfam" id="PF01738"/>
    </source>
</evidence>
<dbReference type="SUPFAM" id="SSF53474">
    <property type="entry name" value="alpha/beta-Hydrolases"/>
    <property type="match status" value="1"/>
</dbReference>
<organism evidence="3 4">
    <name type="scientific">Massilia eurypsychrophila</name>
    <dbReference type="NCBI Taxonomy" id="1485217"/>
    <lineage>
        <taxon>Bacteria</taxon>
        <taxon>Pseudomonadati</taxon>
        <taxon>Pseudomonadota</taxon>
        <taxon>Betaproteobacteria</taxon>
        <taxon>Burkholderiales</taxon>
        <taxon>Oxalobacteraceae</taxon>
        <taxon>Telluria group</taxon>
        <taxon>Massilia</taxon>
    </lineage>
</organism>
<dbReference type="InterPro" id="IPR002925">
    <property type="entry name" value="Dienelactn_hydro"/>
</dbReference>
<name>A0A2G8TB56_9BURK</name>
<comment type="caution">
    <text evidence="3">The sequence shown here is derived from an EMBL/GenBank/DDBJ whole genome shotgun (WGS) entry which is preliminary data.</text>
</comment>
<feature type="domain" description="Dienelactone hydrolase" evidence="2">
    <location>
        <begin position="85"/>
        <end position="189"/>
    </location>
</feature>
<dbReference type="InterPro" id="IPR029058">
    <property type="entry name" value="AB_hydrolase_fold"/>
</dbReference>
<sequence length="211" mass="23077">MQKVRTANVAAKISYLAFLPKSYSAKGEPVPLIIFLHGSGERGTDLNKVKAWGPPAIVEKDPAFPFMVVSPQAPDGEWWHARLLKGMIDEVLAKYNVDRSRVYLTGMSMGGYGAWDLAINYPSYFAAIAPVCGGGNTLRIGQLKDVPTWVFHGKKDQSVPELESARMVAALKAAGGDVTYTMLADGGHADAWLHAYGDAGLFDWFLQHRKH</sequence>
<dbReference type="AlphaFoldDB" id="A0A2G8TB56"/>
<dbReference type="InterPro" id="IPR050955">
    <property type="entry name" value="Plant_Biomass_Hydrol_Est"/>
</dbReference>
<gene>
    <name evidence="3" type="ORF">CR105_20725</name>
</gene>
<evidence type="ECO:0000313" key="4">
    <source>
        <dbReference type="Proteomes" id="UP000230390"/>
    </source>
</evidence>
<dbReference type="Pfam" id="PF01738">
    <property type="entry name" value="DLH"/>
    <property type="match status" value="1"/>
</dbReference>
<dbReference type="EMBL" id="PDOC01000016">
    <property type="protein sequence ID" value="PIL43224.1"/>
    <property type="molecule type" value="Genomic_DNA"/>
</dbReference>
<dbReference type="PANTHER" id="PTHR43037:SF1">
    <property type="entry name" value="BLL1128 PROTEIN"/>
    <property type="match status" value="1"/>
</dbReference>
<keyword evidence="4" id="KW-1185">Reference proteome</keyword>
<accession>A0A2G8TB56</accession>
<proteinExistence type="predicted"/>
<reference evidence="3 4" key="1">
    <citation type="submission" date="2017-10" db="EMBL/GenBank/DDBJ databases">
        <title>Massilia psychrophilum sp. nov., a novel purple-pigmented bacterium isolated from Tianshan glacier, Xinjiang Municipality, China.</title>
        <authorList>
            <person name="Wang H."/>
        </authorList>
    </citation>
    <scope>NUCLEOTIDE SEQUENCE [LARGE SCALE GENOMIC DNA]</scope>
    <source>
        <strain evidence="3 4">JCM 30074</strain>
    </source>
</reference>
<evidence type="ECO:0000256" key="1">
    <source>
        <dbReference type="ARBA" id="ARBA00022729"/>
    </source>
</evidence>